<organism evidence="1 2">
    <name type="scientific">Ovis ammon polii x Ovis aries</name>
    <dbReference type="NCBI Taxonomy" id="2918886"/>
    <lineage>
        <taxon>Eukaryota</taxon>
        <taxon>Metazoa</taxon>
        <taxon>Chordata</taxon>
        <taxon>Craniata</taxon>
        <taxon>Vertebrata</taxon>
        <taxon>Euteleostomi</taxon>
        <taxon>Mammalia</taxon>
        <taxon>Eutheria</taxon>
        <taxon>Laurasiatheria</taxon>
        <taxon>Artiodactyla</taxon>
        <taxon>Ruminantia</taxon>
        <taxon>Pecora</taxon>
        <taxon>Bovidae</taxon>
        <taxon>Caprinae</taxon>
        <taxon>Ovis</taxon>
    </lineage>
</organism>
<proteinExistence type="predicted"/>
<keyword evidence="2" id="KW-1185">Reference proteome</keyword>
<dbReference type="EMBL" id="CM043025">
    <property type="protein sequence ID" value="KAI4554458.1"/>
    <property type="molecule type" value="Genomic_DNA"/>
</dbReference>
<dbReference type="Proteomes" id="UP001057279">
    <property type="component" value="Chromosome X"/>
</dbReference>
<evidence type="ECO:0000313" key="1">
    <source>
        <dbReference type="EMBL" id="KAI4554458.1"/>
    </source>
</evidence>
<evidence type="ECO:0000313" key="2">
    <source>
        <dbReference type="Proteomes" id="UP001057279"/>
    </source>
</evidence>
<comment type="caution">
    <text evidence="1">The sequence shown here is derived from an EMBL/GenBank/DDBJ whole genome shotgun (WGS) entry which is preliminary data.</text>
</comment>
<accession>A0ACB9U0P9</accession>
<reference evidence="1" key="1">
    <citation type="submission" date="2022-03" db="EMBL/GenBank/DDBJ databases">
        <title>Genomic analyses of argali, domestic sheep and their hybrids provide insights into chromosomal evolution, heterosis and genetic basis of agronomic traits.</title>
        <authorList>
            <person name="Li M."/>
        </authorList>
    </citation>
    <scope>NUCLEOTIDE SEQUENCE</scope>
    <source>
        <strain evidence="1">F1 hybrid</strain>
    </source>
</reference>
<protein>
    <submittedName>
        <fullName evidence="1">Uncharacterized protein</fullName>
    </submittedName>
</protein>
<sequence>MGFYTASFGSFLTSSNLMVHLRISSKFQTKNDTVIVPGSQQELVKIPRNSSERKEIASVDSSAPCDSVDTVDQKSHSIKQIRSCHTLA</sequence>
<name>A0ACB9U0P9_9CETA</name>
<gene>
    <name evidence="1" type="ORF">MJG53_019757</name>
</gene>